<dbReference type="OrthoDB" id="8240954at2"/>
<reference evidence="1 2" key="1">
    <citation type="submission" date="2016-03" db="EMBL/GenBank/DDBJ databases">
        <title>Draft Genome Sequence of the Strain BR 10245 (Bradyrhizobium sp.) isolated from nodules of Centrolobium paraense.</title>
        <authorList>
            <person name="Simoes-Araujo J.L.Sr."/>
            <person name="Barauna A.C."/>
            <person name="Silva K."/>
            <person name="Zilli J.E."/>
        </authorList>
    </citation>
    <scope>NUCLEOTIDE SEQUENCE [LARGE SCALE GENOMIC DNA]</scope>
    <source>
        <strain evidence="1 2">BR 10245</strain>
    </source>
</reference>
<sequence>MVDESEPVVEVDLFQIKVDQAAEDDRFYQALVPFDSFDDVVRRDRYRPLPDDWIVAVTDVSHSTEAIEQGRYREVNTAGAAVLAAVSNALPDLQFPSTFGGDGASFAAPGAYSSIIRDTLAKTGAWAEDALVSRCALRSFLSRTFALSIWTSW</sequence>
<evidence type="ECO:0000313" key="1">
    <source>
        <dbReference type="EMBL" id="OAE99651.1"/>
    </source>
</evidence>
<dbReference type="Pfam" id="PF11294">
    <property type="entry name" value="DUF3095"/>
    <property type="match status" value="1"/>
</dbReference>
<proteinExistence type="predicted"/>
<dbReference type="STRING" id="1505087.AYJ54_32710"/>
<gene>
    <name evidence="1" type="ORF">AYJ54_32710</name>
</gene>
<comment type="caution">
    <text evidence="1">The sequence shown here is derived from an EMBL/GenBank/DDBJ whole genome shotgun (WGS) entry which is preliminary data.</text>
</comment>
<dbReference type="Proteomes" id="UP000076959">
    <property type="component" value="Unassembled WGS sequence"/>
</dbReference>
<name>A0A176YB24_9BRAD</name>
<dbReference type="EMBL" id="LUUB01000118">
    <property type="protein sequence ID" value="OAE99651.1"/>
    <property type="molecule type" value="Genomic_DNA"/>
</dbReference>
<evidence type="ECO:0000313" key="2">
    <source>
        <dbReference type="Proteomes" id="UP000076959"/>
    </source>
</evidence>
<protein>
    <recommendedName>
        <fullName evidence="3">DUF3095 domain-containing protein</fullName>
    </recommendedName>
</protein>
<accession>A0A176YB24</accession>
<evidence type="ECO:0008006" key="3">
    <source>
        <dbReference type="Google" id="ProtNLM"/>
    </source>
</evidence>
<keyword evidence="2" id="KW-1185">Reference proteome</keyword>
<dbReference type="InterPro" id="IPR021445">
    <property type="entry name" value="DUF3095"/>
</dbReference>
<organism evidence="1 2">
    <name type="scientific">Bradyrhizobium centrolobii</name>
    <dbReference type="NCBI Taxonomy" id="1505087"/>
    <lineage>
        <taxon>Bacteria</taxon>
        <taxon>Pseudomonadati</taxon>
        <taxon>Pseudomonadota</taxon>
        <taxon>Alphaproteobacteria</taxon>
        <taxon>Hyphomicrobiales</taxon>
        <taxon>Nitrobacteraceae</taxon>
        <taxon>Bradyrhizobium</taxon>
    </lineage>
</organism>
<dbReference type="AlphaFoldDB" id="A0A176YB24"/>